<gene>
    <name evidence="2" type="ORF">SAMN04515671_4248</name>
</gene>
<feature type="compositionally biased region" description="Pro residues" evidence="1">
    <location>
        <begin position="338"/>
        <end position="348"/>
    </location>
</feature>
<dbReference type="Pfam" id="PF18937">
    <property type="entry name" value="DUF5685"/>
    <property type="match status" value="1"/>
</dbReference>
<keyword evidence="3" id="KW-1185">Reference proteome</keyword>
<dbReference type="STRING" id="1090615.SAMN04515671_4248"/>
<dbReference type="EMBL" id="LT629710">
    <property type="protein sequence ID" value="SDP44167.1"/>
    <property type="molecule type" value="Genomic_DNA"/>
</dbReference>
<name>A0A1H0SR08_9ACTN</name>
<organism evidence="2 3">
    <name type="scientific">Nakamurella panacisegetis</name>
    <dbReference type="NCBI Taxonomy" id="1090615"/>
    <lineage>
        <taxon>Bacteria</taxon>
        <taxon>Bacillati</taxon>
        <taxon>Actinomycetota</taxon>
        <taxon>Actinomycetes</taxon>
        <taxon>Nakamurellales</taxon>
        <taxon>Nakamurellaceae</taxon>
        <taxon>Nakamurella</taxon>
    </lineage>
</organism>
<reference evidence="2 3" key="1">
    <citation type="submission" date="2016-10" db="EMBL/GenBank/DDBJ databases">
        <authorList>
            <person name="de Groot N.N."/>
        </authorList>
    </citation>
    <scope>NUCLEOTIDE SEQUENCE [LARGE SCALE GENOMIC DNA]</scope>
    <source>
        <strain evidence="3">P4-7,KCTC 19426,CECT 7604</strain>
    </source>
</reference>
<sequence>MPIRTGAGDEADAGGRPDPWCRDCLNWKGPPTVFGLIAPSRHQLQDELLEQWRAHLCGLCLSLRDHHGQLARTTTNTDAVLTSVLLQAQRVTPARTTSAGPCPLRGMRSATVIAADELSARFAGTASLTLAAAKLADLAGEQTAGLAPSRPLVGPVARKAAGRLRRRAMADLTMADSIDSRGMLLALSRQTEIETAVRPGDSLIAVTQPSADAAAAIFAATARLAGVPQNAGVLREMGHAYGRMAHLIDAVEDQRADVRAGAFNPLTATGRSVPEAKALCHRLSRDIRRGLDRLELADGRLLRVLLVDVVHSALHRVFDPATTAPAGRARHTAASTPTPTPTPDPPDPNGGGGGGRSVWRSVAPWVAIYCTGYALCAGHVNPCTGRRHDAGCSNCDCGDCGDCCNCADGDCCSCDCCDCNC</sequence>
<protein>
    <recommendedName>
        <fullName evidence="4">Regulatory protein</fullName>
    </recommendedName>
</protein>
<dbReference type="InterPro" id="IPR043740">
    <property type="entry name" value="DUF5685"/>
</dbReference>
<evidence type="ECO:0000313" key="3">
    <source>
        <dbReference type="Proteomes" id="UP000198741"/>
    </source>
</evidence>
<evidence type="ECO:0008006" key="4">
    <source>
        <dbReference type="Google" id="ProtNLM"/>
    </source>
</evidence>
<evidence type="ECO:0000256" key="1">
    <source>
        <dbReference type="SAM" id="MobiDB-lite"/>
    </source>
</evidence>
<proteinExistence type="predicted"/>
<feature type="region of interest" description="Disordered" evidence="1">
    <location>
        <begin position="324"/>
        <end position="356"/>
    </location>
</feature>
<dbReference type="AlphaFoldDB" id="A0A1H0SR08"/>
<evidence type="ECO:0000313" key="2">
    <source>
        <dbReference type="EMBL" id="SDP44167.1"/>
    </source>
</evidence>
<dbReference type="Proteomes" id="UP000198741">
    <property type="component" value="Chromosome I"/>
</dbReference>
<accession>A0A1H0SR08</accession>